<proteinExistence type="predicted"/>
<dbReference type="EMBL" id="HF936252">
    <property type="protein sequence ID" value="CCX15726.1"/>
    <property type="molecule type" value="Genomic_DNA"/>
</dbReference>
<reference evidence="1 2" key="1">
    <citation type="journal article" date="2013" name="PLoS Genet.">
        <title>The genome and development-dependent transcriptomes of Pyronema confluens: a window into fungal evolution.</title>
        <authorList>
            <person name="Traeger S."/>
            <person name="Altegoer F."/>
            <person name="Freitag M."/>
            <person name="Gabaldon T."/>
            <person name="Kempken F."/>
            <person name="Kumar A."/>
            <person name="Marcet-Houben M."/>
            <person name="Poggeler S."/>
            <person name="Stajich J.E."/>
            <person name="Nowrousian M."/>
        </authorList>
    </citation>
    <scope>NUCLEOTIDE SEQUENCE [LARGE SCALE GENOMIC DNA]</scope>
    <source>
        <strain evidence="2">CBS 100304</strain>
        <tissue evidence="1">Vegetative mycelium</tissue>
    </source>
</reference>
<gene>
    <name evidence="1" type="ORF">PCON_02152</name>
</gene>
<evidence type="ECO:0000313" key="1">
    <source>
        <dbReference type="EMBL" id="CCX15726.1"/>
    </source>
</evidence>
<sequence length="248" mass="27268">MSSFVDNASIVGNTEQPAMHADTIGTVANAPAVPIFPHLDSPMTRSSSLETMIPLSLQGLQGLQGTSLDAITNTNEQTQALDPCVPSATVSATGLVEGTYLMNNNIKVELSFKVCHIGKKERVLPPGQVQLRIGNSRVMIVDESDVAGMGLTLVKEGVKKRVTRKEKREMKMEERGGKGVGARKVLLDERRRRIEGIENDTQKMVREWKERRKDLGWNGDWSVNEGYMGETFVGKDGKTYTTIGMMMA</sequence>
<keyword evidence="2" id="KW-1185">Reference proteome</keyword>
<dbReference type="Proteomes" id="UP000018144">
    <property type="component" value="Unassembled WGS sequence"/>
</dbReference>
<protein>
    <submittedName>
        <fullName evidence="1">Uncharacterized protein</fullName>
    </submittedName>
</protein>
<accession>U4LB25</accession>
<dbReference type="AlphaFoldDB" id="U4LB25"/>
<dbReference type="OrthoDB" id="5483943at2759"/>
<name>U4LB25_PYROM</name>
<evidence type="ECO:0000313" key="2">
    <source>
        <dbReference type="Proteomes" id="UP000018144"/>
    </source>
</evidence>
<organism evidence="1 2">
    <name type="scientific">Pyronema omphalodes (strain CBS 100304)</name>
    <name type="common">Pyronema confluens</name>
    <dbReference type="NCBI Taxonomy" id="1076935"/>
    <lineage>
        <taxon>Eukaryota</taxon>
        <taxon>Fungi</taxon>
        <taxon>Dikarya</taxon>
        <taxon>Ascomycota</taxon>
        <taxon>Pezizomycotina</taxon>
        <taxon>Pezizomycetes</taxon>
        <taxon>Pezizales</taxon>
        <taxon>Pyronemataceae</taxon>
        <taxon>Pyronema</taxon>
    </lineage>
</organism>